<evidence type="ECO:0000313" key="1">
    <source>
        <dbReference type="EMBL" id="ASS89017.1"/>
    </source>
</evidence>
<organism evidence="1 2">
    <name type="scientific">Aeribacillus pallidus</name>
    <dbReference type="NCBI Taxonomy" id="33936"/>
    <lineage>
        <taxon>Bacteria</taxon>
        <taxon>Bacillati</taxon>
        <taxon>Bacillota</taxon>
        <taxon>Bacilli</taxon>
        <taxon>Bacillales</taxon>
        <taxon>Bacillaceae</taxon>
        <taxon>Aeribacillus</taxon>
    </lineage>
</organism>
<dbReference type="Proteomes" id="UP000214606">
    <property type="component" value="Chromosome"/>
</dbReference>
<reference evidence="1 2" key="1">
    <citation type="submission" date="2016-10" db="EMBL/GenBank/DDBJ databases">
        <title>The whole genome sequencing and assembly of Aeribacillus pallidus KCTC3564 strain.</title>
        <authorList>
            <person name="Lee Y.-J."/>
            <person name="Park M.-K."/>
            <person name="Yi H."/>
            <person name="Bahn Y.-S."/>
            <person name="Kim J.F."/>
            <person name="Lee D.-W."/>
        </authorList>
    </citation>
    <scope>NUCLEOTIDE SEQUENCE [LARGE SCALE GENOMIC DNA]</scope>
    <source>
        <strain evidence="1 2">KCTC3564</strain>
    </source>
</reference>
<protein>
    <submittedName>
        <fullName evidence="1">Uncharacterized protein</fullName>
    </submittedName>
</protein>
<accession>A0A223E190</accession>
<evidence type="ECO:0000313" key="2">
    <source>
        <dbReference type="Proteomes" id="UP000214606"/>
    </source>
</evidence>
<dbReference type="Gene3D" id="3.40.50.300">
    <property type="entry name" value="P-loop containing nucleotide triphosphate hydrolases"/>
    <property type="match status" value="1"/>
</dbReference>
<dbReference type="AlphaFoldDB" id="A0A223E190"/>
<name>A0A223E190_9BACI</name>
<dbReference type="EMBL" id="CP017703">
    <property type="protein sequence ID" value="ASS89017.1"/>
    <property type="molecule type" value="Genomic_DNA"/>
</dbReference>
<dbReference type="InterPro" id="IPR027417">
    <property type="entry name" value="P-loop_NTPase"/>
</dbReference>
<sequence length="107" mass="12684">MSIIERIQQYSKFDIQRIGLSATIGNPDELLDWMQGSSKRLQSWIKPNTGTKRKSKLFIRYIDEWSDEILVEKVIPTIKNKKSLFFADSRQINGRKSCKYYKQYEDT</sequence>
<dbReference type="KEGG" id="apak:AP3564_00940"/>
<gene>
    <name evidence="1" type="ORF">AP3564_00940</name>
</gene>
<proteinExistence type="predicted"/>